<evidence type="ECO:0000313" key="4">
    <source>
        <dbReference type="WBParaSite" id="HPBE_0001148801-mRNA-1"/>
    </source>
</evidence>
<evidence type="ECO:0000313" key="2">
    <source>
        <dbReference type="EMBL" id="VDO88764.1"/>
    </source>
</evidence>
<accession>A0A183FTQ7</accession>
<keyword evidence="3" id="KW-1185">Reference proteome</keyword>
<sequence>MMSLGNLHNRRNTSPNFAQGRAWCFIRFDTKVVKRKFFINQVPPNGDFSVNESGRETSQAERAREGATSDTFVFAPEGGVPRQGLKNEAHHWGSIREAVESRRSCTGPSLCVSGASGSAFSFSSGQSLLDKQCKQIDPQRPGRQRPLAIGRIALSLERRERCEARRRRTTAWAFERTAGSRKLRTNSEALGRSSIDHEDHSPRGAVLDFGTEQHN</sequence>
<organism evidence="3 4">
    <name type="scientific">Heligmosomoides polygyrus</name>
    <name type="common">Parasitic roundworm</name>
    <dbReference type="NCBI Taxonomy" id="6339"/>
    <lineage>
        <taxon>Eukaryota</taxon>
        <taxon>Metazoa</taxon>
        <taxon>Ecdysozoa</taxon>
        <taxon>Nematoda</taxon>
        <taxon>Chromadorea</taxon>
        <taxon>Rhabditida</taxon>
        <taxon>Rhabditina</taxon>
        <taxon>Rhabditomorpha</taxon>
        <taxon>Strongyloidea</taxon>
        <taxon>Heligmosomidae</taxon>
        <taxon>Heligmosomoides</taxon>
    </lineage>
</organism>
<evidence type="ECO:0000313" key="3">
    <source>
        <dbReference type="Proteomes" id="UP000050761"/>
    </source>
</evidence>
<evidence type="ECO:0000256" key="1">
    <source>
        <dbReference type="SAM" id="MobiDB-lite"/>
    </source>
</evidence>
<dbReference type="EMBL" id="UZAH01027122">
    <property type="protein sequence ID" value="VDO88764.1"/>
    <property type="molecule type" value="Genomic_DNA"/>
</dbReference>
<name>A0A183FTQ7_HELPZ</name>
<feature type="region of interest" description="Disordered" evidence="1">
    <location>
        <begin position="48"/>
        <end position="68"/>
    </location>
</feature>
<reference evidence="2 3" key="1">
    <citation type="submission" date="2018-11" db="EMBL/GenBank/DDBJ databases">
        <authorList>
            <consortium name="Pathogen Informatics"/>
        </authorList>
    </citation>
    <scope>NUCLEOTIDE SEQUENCE [LARGE SCALE GENOMIC DNA]</scope>
</reference>
<reference evidence="4" key="2">
    <citation type="submission" date="2019-09" db="UniProtKB">
        <authorList>
            <consortium name="WormBaseParasite"/>
        </authorList>
    </citation>
    <scope>IDENTIFICATION</scope>
</reference>
<protein>
    <submittedName>
        <fullName evidence="2 4">Uncharacterized protein</fullName>
    </submittedName>
</protein>
<feature type="region of interest" description="Disordered" evidence="1">
    <location>
        <begin position="183"/>
        <end position="215"/>
    </location>
</feature>
<dbReference type="WBParaSite" id="HPBE_0001148801-mRNA-1">
    <property type="protein sequence ID" value="HPBE_0001148801-mRNA-1"/>
    <property type="gene ID" value="HPBE_0001148801"/>
</dbReference>
<dbReference type="Proteomes" id="UP000050761">
    <property type="component" value="Unassembled WGS sequence"/>
</dbReference>
<feature type="compositionally biased region" description="Basic and acidic residues" evidence="1">
    <location>
        <begin position="53"/>
        <end position="67"/>
    </location>
</feature>
<proteinExistence type="predicted"/>
<gene>
    <name evidence="2" type="ORF">HPBE_LOCUS11487</name>
</gene>
<accession>A0A3P7ZX72</accession>
<dbReference type="AlphaFoldDB" id="A0A183FTQ7"/>